<sequence>MTHDEELLHIDQVIDRVDTRFPDLPQEGIERVVRSAHEHFATGKVRDFVPLLVERLAREKLQGLVPAEPVAPPKAGSEVIGAEMIARRWWSGWLAGCEAGTRTPECRSPRLPRRFPARIGHDRPTRITDPRGRVRR</sequence>
<proteinExistence type="predicted"/>
<evidence type="ECO:0000313" key="3">
    <source>
        <dbReference type="Proteomes" id="UP000019491"/>
    </source>
</evidence>
<feature type="region of interest" description="Disordered" evidence="1">
    <location>
        <begin position="100"/>
        <end position="136"/>
    </location>
</feature>
<reference evidence="2 3" key="1">
    <citation type="submission" date="2014-02" db="EMBL/GenBank/DDBJ databases">
        <title>Whole genome shotgun sequence of Rhodococcus wratislaviensis NBRC 100605.</title>
        <authorList>
            <person name="Hosoyama A."/>
            <person name="Tsuchikane K."/>
            <person name="Yoshida I."/>
            <person name="Ohji S."/>
            <person name="Ichikawa N."/>
            <person name="Yamazoe A."/>
            <person name="Fujita N."/>
        </authorList>
    </citation>
    <scope>NUCLEOTIDE SEQUENCE [LARGE SCALE GENOMIC DNA]</scope>
    <source>
        <strain evidence="2 3">NBRC 100605</strain>
    </source>
</reference>
<dbReference type="Gene3D" id="1.10.8.1060">
    <property type="entry name" value="Corynebacterium glutamicum thioredoxin-dependent arsenate reductase, N-terminal domain"/>
    <property type="match status" value="1"/>
</dbReference>
<dbReference type="AlphaFoldDB" id="X0PRH3"/>
<accession>X0PRH3</accession>
<dbReference type="EMBL" id="BAWF01000022">
    <property type="protein sequence ID" value="GAF45453.1"/>
    <property type="molecule type" value="Genomic_DNA"/>
</dbReference>
<keyword evidence="3" id="KW-1185">Reference proteome</keyword>
<comment type="caution">
    <text evidence="2">The sequence shown here is derived from an EMBL/GenBank/DDBJ whole genome shotgun (WGS) entry which is preliminary data.</text>
</comment>
<protein>
    <submittedName>
        <fullName evidence="2">Uncharacterized protein</fullName>
    </submittedName>
</protein>
<evidence type="ECO:0000256" key="1">
    <source>
        <dbReference type="SAM" id="MobiDB-lite"/>
    </source>
</evidence>
<dbReference type="Proteomes" id="UP000019491">
    <property type="component" value="Unassembled WGS sequence"/>
</dbReference>
<dbReference type="RefSeq" id="WP_255221478.1">
    <property type="nucleotide sequence ID" value="NZ_BAWF01000022.1"/>
</dbReference>
<feature type="compositionally biased region" description="Basic and acidic residues" evidence="1">
    <location>
        <begin position="119"/>
        <end position="136"/>
    </location>
</feature>
<gene>
    <name evidence="2" type="ORF">RW1_022_00300</name>
</gene>
<evidence type="ECO:0000313" key="2">
    <source>
        <dbReference type="EMBL" id="GAF45453.1"/>
    </source>
</evidence>
<name>X0PRH3_RHOWR</name>
<dbReference type="NCBIfam" id="NF046112">
    <property type="entry name" value="MSMEG_6209_Nter"/>
    <property type="match status" value="1"/>
</dbReference>
<organism evidence="2 3">
    <name type="scientific">Rhodococcus wratislaviensis NBRC 100605</name>
    <dbReference type="NCBI Taxonomy" id="1219028"/>
    <lineage>
        <taxon>Bacteria</taxon>
        <taxon>Bacillati</taxon>
        <taxon>Actinomycetota</taxon>
        <taxon>Actinomycetes</taxon>
        <taxon>Mycobacteriales</taxon>
        <taxon>Nocardiaceae</taxon>
        <taxon>Rhodococcus</taxon>
    </lineage>
</organism>